<dbReference type="InterPro" id="IPR052025">
    <property type="entry name" value="Xyloglucanase_GH74"/>
</dbReference>
<evidence type="ECO:0000256" key="5">
    <source>
        <dbReference type="ARBA" id="ARBA00023326"/>
    </source>
</evidence>
<protein>
    <recommendedName>
        <fullName evidence="9">Photosynthesis system II assembly factor Ycf48/Hcf136-like domain-containing protein</fullName>
    </recommendedName>
</protein>
<evidence type="ECO:0000256" key="1">
    <source>
        <dbReference type="ARBA" id="ARBA00022729"/>
    </source>
</evidence>
<dbReference type="Proteomes" id="UP000228775">
    <property type="component" value="Unassembled WGS sequence"/>
</dbReference>
<accession>A0A2M7AXR0</accession>
<evidence type="ECO:0000256" key="2">
    <source>
        <dbReference type="ARBA" id="ARBA00022801"/>
    </source>
</evidence>
<dbReference type="GO" id="GO:0010411">
    <property type="term" value="P:xyloglucan metabolic process"/>
    <property type="evidence" value="ECO:0007669"/>
    <property type="project" value="TreeGrafter"/>
</dbReference>
<evidence type="ECO:0000256" key="4">
    <source>
        <dbReference type="ARBA" id="ARBA00023295"/>
    </source>
</evidence>
<keyword evidence="3" id="KW-0119">Carbohydrate metabolism</keyword>
<reference evidence="8" key="1">
    <citation type="submission" date="2017-09" db="EMBL/GenBank/DDBJ databases">
        <title>Depth-based differentiation of microbial function through sediment-hosted aquifers and enrichment of novel symbionts in the deep terrestrial subsurface.</title>
        <authorList>
            <person name="Probst A.J."/>
            <person name="Ladd B."/>
            <person name="Jarett J.K."/>
            <person name="Geller-Mcgrath D.E."/>
            <person name="Sieber C.M.K."/>
            <person name="Emerson J.B."/>
            <person name="Anantharaman K."/>
            <person name="Thomas B.C."/>
            <person name="Malmstrom R."/>
            <person name="Stieglmeier M."/>
            <person name="Klingl A."/>
            <person name="Woyke T."/>
            <person name="Ryan C.M."/>
            <person name="Banfield J.F."/>
        </authorList>
    </citation>
    <scope>NUCLEOTIDE SEQUENCE [LARGE SCALE GENOMIC DNA]</scope>
</reference>
<comment type="similarity">
    <text evidence="6">Belongs to the glycosyl hydrolase 74 family.</text>
</comment>
<dbReference type="EMBL" id="PEVY01000018">
    <property type="protein sequence ID" value="PIU75420.1"/>
    <property type="molecule type" value="Genomic_DNA"/>
</dbReference>
<comment type="caution">
    <text evidence="7">The sequence shown here is derived from an EMBL/GenBank/DDBJ whole genome shotgun (WGS) entry which is preliminary data.</text>
</comment>
<proteinExistence type="inferred from homology"/>
<dbReference type="GO" id="GO:0016798">
    <property type="term" value="F:hydrolase activity, acting on glycosyl bonds"/>
    <property type="evidence" value="ECO:0007669"/>
    <property type="project" value="UniProtKB-KW"/>
</dbReference>
<keyword evidence="1" id="KW-0732">Signal</keyword>
<keyword evidence="5" id="KW-0624">Polysaccharide degradation</keyword>
<dbReference type="PANTHER" id="PTHR43739">
    <property type="entry name" value="XYLOGLUCANASE (EUROFUNG)"/>
    <property type="match status" value="1"/>
</dbReference>
<gene>
    <name evidence="7" type="ORF">COS76_00860</name>
</gene>
<organism evidence="7 8">
    <name type="scientific">Candidatus Portnoybacteria bacterium CG06_land_8_20_14_3_00_39_12</name>
    <dbReference type="NCBI Taxonomy" id="1974809"/>
    <lineage>
        <taxon>Bacteria</taxon>
        <taxon>Candidatus Portnoyibacteriota</taxon>
    </lineage>
</organism>
<dbReference type="GO" id="GO:0000272">
    <property type="term" value="P:polysaccharide catabolic process"/>
    <property type="evidence" value="ECO:0007669"/>
    <property type="project" value="UniProtKB-KW"/>
</dbReference>
<dbReference type="InterPro" id="IPR015943">
    <property type="entry name" value="WD40/YVTN_repeat-like_dom_sf"/>
</dbReference>
<dbReference type="Gene3D" id="2.130.10.10">
    <property type="entry name" value="YVTN repeat-like/Quinoprotein amine dehydrogenase"/>
    <property type="match status" value="3"/>
</dbReference>
<evidence type="ECO:0000256" key="6">
    <source>
        <dbReference type="ARBA" id="ARBA00037986"/>
    </source>
</evidence>
<dbReference type="AlphaFoldDB" id="A0A2M7AXR0"/>
<evidence type="ECO:0000313" key="7">
    <source>
        <dbReference type="EMBL" id="PIU75420.1"/>
    </source>
</evidence>
<dbReference type="PANTHER" id="PTHR43739:SF2">
    <property type="entry name" value="OLIGOXYLOGLUCAN-REDUCING END-SPECIFIC XYLOGLUCANASE-RELATED"/>
    <property type="match status" value="1"/>
</dbReference>
<evidence type="ECO:0008006" key="9">
    <source>
        <dbReference type="Google" id="ProtNLM"/>
    </source>
</evidence>
<sequence>MKKNIFLLSITLSFFFFFGAGCVSIGPGRGSQGVFKSVDRGEKWLQKANLVSLKGGENIASVNVESLVFDPQDSGALYLGTKENGIFLSIDAGDKWQKIERLPAGSVNAIAVHPKASHIVYVAVGNRIFRSSNCCRAWENIYLETKEETEVVEIVIHPIFQNVIYAGLTDGRLIKSDNSGYGWSTVHEFGGRIRQILINSKNPNIIYVFHDGGGAFKSEDAGQSWISLSENLKDFSGGNEVNKAIFIPAFTDGLITTNRYGLLLTQDGGRTWSAYKLLTSPGAAEIKTLAIDPFNSNVIYYISGATLYKTINGGANWMTKSIPSKQKVNDLIVDPVNSNILYLTYQKEPKKYGF</sequence>
<name>A0A2M7AXR0_9BACT</name>
<keyword evidence="2" id="KW-0378">Hydrolase</keyword>
<keyword evidence="4" id="KW-0326">Glycosidase</keyword>
<evidence type="ECO:0000313" key="8">
    <source>
        <dbReference type="Proteomes" id="UP000228775"/>
    </source>
</evidence>
<dbReference type="SUPFAM" id="SSF110296">
    <property type="entry name" value="Oligoxyloglucan reducing end-specific cellobiohydrolase"/>
    <property type="match status" value="2"/>
</dbReference>
<evidence type="ECO:0000256" key="3">
    <source>
        <dbReference type="ARBA" id="ARBA00023277"/>
    </source>
</evidence>
<dbReference type="PROSITE" id="PS51257">
    <property type="entry name" value="PROKAR_LIPOPROTEIN"/>
    <property type="match status" value="1"/>
</dbReference>